<evidence type="ECO:0000313" key="3">
    <source>
        <dbReference type="Proteomes" id="UP001648503"/>
    </source>
</evidence>
<proteinExistence type="predicted"/>
<comment type="caution">
    <text evidence="2">The sequence shown here is derived from an EMBL/GenBank/DDBJ whole genome shotgun (WGS) entry which is preliminary data.</text>
</comment>
<evidence type="ECO:0000313" key="2">
    <source>
        <dbReference type="EMBL" id="KAH6594055.1"/>
    </source>
</evidence>
<keyword evidence="1" id="KW-0732">Signal</keyword>
<gene>
    <name evidence="2" type="ORF">BASA50_006961</name>
</gene>
<evidence type="ECO:0000256" key="1">
    <source>
        <dbReference type="SAM" id="SignalP"/>
    </source>
</evidence>
<accession>A0ABQ8F8M1</accession>
<name>A0ABQ8F8M1_9FUNG</name>
<organism evidence="2 3">
    <name type="scientific">Batrachochytrium salamandrivorans</name>
    <dbReference type="NCBI Taxonomy" id="1357716"/>
    <lineage>
        <taxon>Eukaryota</taxon>
        <taxon>Fungi</taxon>
        <taxon>Fungi incertae sedis</taxon>
        <taxon>Chytridiomycota</taxon>
        <taxon>Chytridiomycota incertae sedis</taxon>
        <taxon>Chytridiomycetes</taxon>
        <taxon>Rhizophydiales</taxon>
        <taxon>Rhizophydiales incertae sedis</taxon>
        <taxon>Batrachochytrium</taxon>
    </lineage>
</organism>
<sequence length="162" mass="17320">MKISILATVALFFACSQAAPVGSTSSVSDASGSLTATTIVARALKPSSPGGSSNDGPSDEYLALLVLRANVEDSSLLFRNAKFILDQAQAYLDAANRGLQAYLKDHPDAKPESNRESLILFNTVSIGKTNLDWSKTNYKDSKKKAEKDAKALEAFKKAHPNL</sequence>
<dbReference type="PROSITE" id="PS51257">
    <property type="entry name" value="PROKAR_LIPOPROTEIN"/>
    <property type="match status" value="1"/>
</dbReference>
<protein>
    <submittedName>
        <fullName evidence="2">Uncharacterized protein</fullName>
    </submittedName>
</protein>
<keyword evidence="3" id="KW-1185">Reference proteome</keyword>
<dbReference type="EMBL" id="JAFCIX010000340">
    <property type="protein sequence ID" value="KAH6594055.1"/>
    <property type="molecule type" value="Genomic_DNA"/>
</dbReference>
<feature type="chain" id="PRO_5045592636" evidence="1">
    <location>
        <begin position="19"/>
        <end position="162"/>
    </location>
</feature>
<dbReference type="Proteomes" id="UP001648503">
    <property type="component" value="Unassembled WGS sequence"/>
</dbReference>
<reference evidence="2 3" key="1">
    <citation type="submission" date="2021-02" db="EMBL/GenBank/DDBJ databases">
        <title>Variation within the Batrachochytrium salamandrivorans European outbreak.</title>
        <authorList>
            <person name="Kelly M."/>
            <person name="Pasmans F."/>
            <person name="Shea T.P."/>
            <person name="Munoz J.F."/>
            <person name="Carranza S."/>
            <person name="Cuomo C.A."/>
            <person name="Martel A."/>
        </authorList>
    </citation>
    <scope>NUCLEOTIDE SEQUENCE [LARGE SCALE GENOMIC DNA]</scope>
    <source>
        <strain evidence="2 3">AMFP18/2</strain>
    </source>
</reference>
<feature type="signal peptide" evidence="1">
    <location>
        <begin position="1"/>
        <end position="18"/>
    </location>
</feature>